<keyword evidence="1" id="KW-0863">Zinc-finger</keyword>
<dbReference type="SUPFAM" id="SSF57756">
    <property type="entry name" value="Retrovirus zinc finger-like domains"/>
    <property type="match status" value="1"/>
</dbReference>
<feature type="domain" description="CCHC-type" evidence="4">
    <location>
        <begin position="574"/>
        <end position="588"/>
    </location>
</feature>
<sequence length="642" mass="70348">MDDIYKNKKEAVGAIDDVSDSSDGVDMLSISSGSRKCLATKYWRQTKKRKAEGEPSFWASSGDDDELSMSTPRRSLRGQNTEGKKIDKAKRSSFLASPEVNVEDGITADKTSKVGGSEPSRSTQLNITEMTGDDIKEKVKEVVTSIKSVSKGMKGTNQKALKNVAAFLEDVTKALLQRSATEETHRLQRENERLKAQTSNLQDEMKEIRKELAAIKLERAKLPPNNNSELVVALKDEITRVLGRVSFLEARILRPPLSSDAKSVQGAQRVVETYAAKASKARVLPKIVQPKSVGKIEKNTPSTLASTAQSKEGLIEERGRLTKEANSTPQEPRGRKPFEEKWETVGDKKQKQKAKKASIRQKEAQEAKIKARLKAPNSTAVVLTLQPEATKRGITYTDLLEQAKQQISLQDLGISGVRPKTTVTGARMLEIPGASSGEKADALAEKLLATLKSVDVRISRPIRRAEIRLSDLDDSATQEEIVTAIAKKGGCSLTDVKVGAIRRDKSGLGTAIASCPVTAVEKLVVVKENDKRLRVGWSSAQVKLLKERPMRCYKCLRDGHVGVSCRSDIDFAGRCFQCGQNGHKIEACSAPPHCIMCNKAGQPDNHFVGSKVCNANKCTQEKRTPEILASESRGQEMETDTQ</sequence>
<organism evidence="5 6">
    <name type="scientific">Trichoplusia ni</name>
    <name type="common">Cabbage looper</name>
    <dbReference type="NCBI Taxonomy" id="7111"/>
    <lineage>
        <taxon>Eukaryota</taxon>
        <taxon>Metazoa</taxon>
        <taxon>Ecdysozoa</taxon>
        <taxon>Arthropoda</taxon>
        <taxon>Hexapoda</taxon>
        <taxon>Insecta</taxon>
        <taxon>Pterygota</taxon>
        <taxon>Neoptera</taxon>
        <taxon>Endopterygota</taxon>
        <taxon>Lepidoptera</taxon>
        <taxon>Glossata</taxon>
        <taxon>Ditrysia</taxon>
        <taxon>Noctuoidea</taxon>
        <taxon>Noctuidae</taxon>
        <taxon>Plusiinae</taxon>
        <taxon>Trichoplusia</taxon>
    </lineage>
</organism>
<dbReference type="InParanoid" id="A0A7E5VHB0"/>
<proteinExistence type="predicted"/>
<dbReference type="GO" id="GO:0003676">
    <property type="term" value="F:nucleic acid binding"/>
    <property type="evidence" value="ECO:0007669"/>
    <property type="project" value="InterPro"/>
</dbReference>
<keyword evidence="2" id="KW-0175">Coiled coil</keyword>
<evidence type="ECO:0000313" key="5">
    <source>
        <dbReference type="Proteomes" id="UP000322000"/>
    </source>
</evidence>
<reference evidence="6" key="1">
    <citation type="submission" date="2025-08" db="UniProtKB">
        <authorList>
            <consortium name="RefSeq"/>
        </authorList>
    </citation>
    <scope>IDENTIFICATION</scope>
</reference>
<keyword evidence="1" id="KW-0479">Metal-binding</keyword>
<dbReference type="InterPro" id="IPR001878">
    <property type="entry name" value="Znf_CCHC"/>
</dbReference>
<feature type="compositionally biased region" description="Basic and acidic residues" evidence="3">
    <location>
        <begin position="313"/>
        <end position="323"/>
    </location>
</feature>
<feature type="compositionally biased region" description="Polar residues" evidence="3">
    <location>
        <begin position="299"/>
        <end position="310"/>
    </location>
</feature>
<evidence type="ECO:0000256" key="2">
    <source>
        <dbReference type="SAM" id="Coils"/>
    </source>
</evidence>
<protein>
    <submittedName>
        <fullName evidence="6">Uncharacterized protein LOC113493862</fullName>
    </submittedName>
</protein>
<feature type="compositionally biased region" description="Basic and acidic residues" evidence="3">
    <location>
        <begin position="332"/>
        <end position="349"/>
    </location>
</feature>
<feature type="region of interest" description="Disordered" evidence="3">
    <location>
        <begin position="298"/>
        <end position="359"/>
    </location>
</feature>
<dbReference type="Proteomes" id="UP000322000">
    <property type="component" value="Chromosome 5"/>
</dbReference>
<keyword evidence="5" id="KW-1185">Reference proteome</keyword>
<dbReference type="KEGG" id="tnl:113493862"/>
<dbReference type="OrthoDB" id="427960at2759"/>
<evidence type="ECO:0000256" key="1">
    <source>
        <dbReference type="PROSITE-ProRule" id="PRU00047"/>
    </source>
</evidence>
<dbReference type="AlphaFoldDB" id="A0A7E5VHB0"/>
<dbReference type="GO" id="GO:0008270">
    <property type="term" value="F:zinc ion binding"/>
    <property type="evidence" value="ECO:0007669"/>
    <property type="project" value="UniProtKB-KW"/>
</dbReference>
<feature type="compositionally biased region" description="Polar residues" evidence="3">
    <location>
        <begin position="68"/>
        <end position="81"/>
    </location>
</feature>
<dbReference type="InterPro" id="IPR036875">
    <property type="entry name" value="Znf_CCHC_sf"/>
</dbReference>
<keyword evidence="1" id="KW-0862">Zinc</keyword>
<accession>A0A7E5VHB0</accession>
<dbReference type="Gene3D" id="4.10.60.10">
    <property type="entry name" value="Zinc finger, CCHC-type"/>
    <property type="match status" value="1"/>
</dbReference>
<gene>
    <name evidence="6" type="primary">LOC113493862</name>
</gene>
<dbReference type="GeneID" id="113493862"/>
<dbReference type="PROSITE" id="PS50158">
    <property type="entry name" value="ZF_CCHC"/>
    <property type="match status" value="1"/>
</dbReference>
<name>A0A7E5VHB0_TRINI</name>
<dbReference type="RefSeq" id="XP_026727695.1">
    <property type="nucleotide sequence ID" value="XM_026871894.1"/>
</dbReference>
<evidence type="ECO:0000256" key="3">
    <source>
        <dbReference type="SAM" id="MobiDB-lite"/>
    </source>
</evidence>
<evidence type="ECO:0000313" key="6">
    <source>
        <dbReference type="RefSeq" id="XP_026727695.1"/>
    </source>
</evidence>
<evidence type="ECO:0000259" key="4">
    <source>
        <dbReference type="PROSITE" id="PS50158"/>
    </source>
</evidence>
<feature type="coiled-coil region" evidence="2">
    <location>
        <begin position="177"/>
        <end position="218"/>
    </location>
</feature>
<dbReference type="SMART" id="SM00343">
    <property type="entry name" value="ZnF_C2HC"/>
    <property type="match status" value="2"/>
</dbReference>
<feature type="compositionally biased region" description="Basic residues" evidence="3">
    <location>
        <begin position="350"/>
        <end position="359"/>
    </location>
</feature>
<feature type="region of interest" description="Disordered" evidence="3">
    <location>
        <begin position="45"/>
        <end position="123"/>
    </location>
</feature>